<evidence type="ECO:0000313" key="1">
    <source>
        <dbReference type="EMBL" id="GJM88227.1"/>
    </source>
</evidence>
<comment type="caution">
    <text evidence="1">The sequence shown here is derived from an EMBL/GenBank/DDBJ whole genome shotgun (WGS) entry which is preliminary data.</text>
</comment>
<protein>
    <submittedName>
        <fullName evidence="1">Uncharacterized protein</fullName>
    </submittedName>
</protein>
<dbReference type="EMBL" id="BQKI01000002">
    <property type="protein sequence ID" value="GJM88227.1"/>
    <property type="molecule type" value="Genomic_DNA"/>
</dbReference>
<dbReference type="AlphaFoldDB" id="A0AAV5BRU6"/>
<accession>A0AAV5BRU6</accession>
<keyword evidence="2" id="KW-1185">Reference proteome</keyword>
<evidence type="ECO:0000313" key="2">
    <source>
        <dbReference type="Proteomes" id="UP001054889"/>
    </source>
</evidence>
<organism evidence="1 2">
    <name type="scientific">Eleusine coracana subsp. coracana</name>
    <dbReference type="NCBI Taxonomy" id="191504"/>
    <lineage>
        <taxon>Eukaryota</taxon>
        <taxon>Viridiplantae</taxon>
        <taxon>Streptophyta</taxon>
        <taxon>Embryophyta</taxon>
        <taxon>Tracheophyta</taxon>
        <taxon>Spermatophyta</taxon>
        <taxon>Magnoliopsida</taxon>
        <taxon>Liliopsida</taxon>
        <taxon>Poales</taxon>
        <taxon>Poaceae</taxon>
        <taxon>PACMAD clade</taxon>
        <taxon>Chloridoideae</taxon>
        <taxon>Cynodonteae</taxon>
        <taxon>Eleusininae</taxon>
        <taxon>Eleusine</taxon>
    </lineage>
</organism>
<proteinExistence type="predicted"/>
<sequence length="67" mass="7124">MQQGLNSAIIRGAWMLWRHRDDCNFNGVTLSIVTALVLAGEETNLWCMTGAKALSSLIGLGGCDGEG</sequence>
<dbReference type="Proteomes" id="UP001054889">
    <property type="component" value="Unassembled WGS sequence"/>
</dbReference>
<reference evidence="1" key="1">
    <citation type="journal article" date="2018" name="DNA Res.">
        <title>Multiple hybrid de novo genome assembly of finger millet, an orphan allotetraploid crop.</title>
        <authorList>
            <person name="Hatakeyama M."/>
            <person name="Aluri S."/>
            <person name="Balachadran M.T."/>
            <person name="Sivarajan S.R."/>
            <person name="Patrignani A."/>
            <person name="Gruter S."/>
            <person name="Poveda L."/>
            <person name="Shimizu-Inatsugi R."/>
            <person name="Baeten J."/>
            <person name="Francoijs K.J."/>
            <person name="Nataraja K.N."/>
            <person name="Reddy Y.A.N."/>
            <person name="Phadnis S."/>
            <person name="Ravikumar R.L."/>
            <person name="Schlapbach R."/>
            <person name="Sreeman S.M."/>
            <person name="Shimizu K.K."/>
        </authorList>
    </citation>
    <scope>NUCLEOTIDE SEQUENCE</scope>
</reference>
<reference evidence="1" key="2">
    <citation type="submission" date="2021-12" db="EMBL/GenBank/DDBJ databases">
        <title>Resequencing data analysis of finger millet.</title>
        <authorList>
            <person name="Hatakeyama M."/>
            <person name="Aluri S."/>
            <person name="Balachadran M.T."/>
            <person name="Sivarajan S.R."/>
            <person name="Poveda L."/>
            <person name="Shimizu-Inatsugi R."/>
            <person name="Schlapbach R."/>
            <person name="Sreeman S.M."/>
            <person name="Shimizu K.K."/>
        </authorList>
    </citation>
    <scope>NUCLEOTIDE SEQUENCE</scope>
</reference>
<name>A0AAV5BRU6_ELECO</name>
<gene>
    <name evidence="1" type="primary">ga04266</name>
    <name evidence="1" type="ORF">PR202_ga04266</name>
</gene>